<dbReference type="EMBL" id="CP038817">
    <property type="protein sequence ID" value="QEN10213.1"/>
    <property type="molecule type" value="Genomic_DNA"/>
</dbReference>
<gene>
    <name evidence="2" type="ORF">E5Q53_01370</name>
</gene>
<protein>
    <submittedName>
        <fullName evidence="2">Sel1 repeat family protein</fullName>
    </submittedName>
</protein>
<accession>A0AAE6JR68</accession>
<dbReference type="InterPro" id="IPR006597">
    <property type="entry name" value="Sel1-like"/>
</dbReference>
<sequence>MAITTHFFCLTAFILGIFYSISAKSNEAEFATKHIASNEMLITYQDAKNDTPYQAKDESSSIHYFHSASAPPPPPKEDFIPSKEKDRCEKMILWYYHAADQGNVRAQVMLGFSYLDGRGVPQSNTIAKTWFKKACEQGYKKSCDFYQHVVDGVW</sequence>
<dbReference type="Gene3D" id="1.25.40.10">
    <property type="entry name" value="Tetratricopeptide repeat domain"/>
    <property type="match status" value="1"/>
</dbReference>
<dbReference type="AlphaFoldDB" id="A0AAE6JR68"/>
<reference evidence="2 3" key="1">
    <citation type="submission" date="2019-04" db="EMBL/GenBank/DDBJ databases">
        <title>Complete Genome and Methylome Analysis of Haemophilus haemolyticus NEB129.</title>
        <authorList>
            <person name="Fomenkov A."/>
            <person name="Roberts R.J."/>
            <person name="Anton B.P."/>
            <person name="Vincze T."/>
        </authorList>
    </citation>
    <scope>NUCLEOTIDE SEQUENCE [LARGE SCALE GENOMIC DNA]</scope>
    <source>
        <strain evidence="2 3">NEB129</strain>
    </source>
</reference>
<organism evidence="2 3">
    <name type="scientific">Haemophilus parahaemolyticus</name>
    <dbReference type="NCBI Taxonomy" id="735"/>
    <lineage>
        <taxon>Bacteria</taxon>
        <taxon>Pseudomonadati</taxon>
        <taxon>Pseudomonadota</taxon>
        <taxon>Gammaproteobacteria</taxon>
        <taxon>Pasteurellales</taxon>
        <taxon>Pasteurellaceae</taxon>
        <taxon>Haemophilus</taxon>
    </lineage>
</organism>
<dbReference type="Proteomes" id="UP000323974">
    <property type="component" value="Chromosome"/>
</dbReference>
<name>A0AAE6JR68_HAEPH</name>
<evidence type="ECO:0000313" key="2">
    <source>
        <dbReference type="EMBL" id="QEN10213.1"/>
    </source>
</evidence>
<evidence type="ECO:0000313" key="3">
    <source>
        <dbReference type="Proteomes" id="UP000323974"/>
    </source>
</evidence>
<dbReference type="SMART" id="SM00671">
    <property type="entry name" value="SEL1"/>
    <property type="match status" value="1"/>
</dbReference>
<evidence type="ECO:0000256" key="1">
    <source>
        <dbReference type="SAM" id="MobiDB-lite"/>
    </source>
</evidence>
<dbReference type="Pfam" id="PF08238">
    <property type="entry name" value="Sel1"/>
    <property type="match status" value="2"/>
</dbReference>
<dbReference type="InterPro" id="IPR011990">
    <property type="entry name" value="TPR-like_helical_dom_sf"/>
</dbReference>
<dbReference type="RefSeq" id="WP_005705309.1">
    <property type="nucleotide sequence ID" value="NZ_CP038817.1"/>
</dbReference>
<dbReference type="SUPFAM" id="SSF81901">
    <property type="entry name" value="HCP-like"/>
    <property type="match status" value="1"/>
</dbReference>
<dbReference type="KEGG" id="hpaa:E5Q53_01370"/>
<feature type="region of interest" description="Disordered" evidence="1">
    <location>
        <begin position="57"/>
        <end position="76"/>
    </location>
</feature>
<dbReference type="GeneID" id="78223737"/>
<proteinExistence type="predicted"/>